<name>A0A937DL81_9BACT</name>
<gene>
    <name evidence="1" type="ORF">JKP34_16240</name>
</gene>
<accession>A0A937DL81</accession>
<reference evidence="1" key="1">
    <citation type="submission" date="2021-01" db="EMBL/GenBank/DDBJ databases">
        <title>Marivirga sp. nov., isolated from intertidal surface sediments.</title>
        <authorList>
            <person name="Zhang M."/>
        </authorList>
    </citation>
    <scope>NUCLEOTIDE SEQUENCE</scope>
    <source>
        <strain evidence="1">SM1354</strain>
    </source>
</reference>
<proteinExistence type="predicted"/>
<evidence type="ECO:0000313" key="1">
    <source>
        <dbReference type="EMBL" id="MBL0766819.1"/>
    </source>
</evidence>
<dbReference type="AlphaFoldDB" id="A0A937DL81"/>
<dbReference type="RefSeq" id="WP_201923765.1">
    <property type="nucleotide sequence ID" value="NZ_JAERQG010000004.1"/>
</dbReference>
<comment type="caution">
    <text evidence="1">The sequence shown here is derived from an EMBL/GenBank/DDBJ whole genome shotgun (WGS) entry which is preliminary data.</text>
</comment>
<sequence length="187" mass="21621">MKKLLITLSILLVLALGGYMLYQHYYPKMVADAIVNDKYNKVIPKKYQPKFKELKDSVNNKVDNLMDVAEVNNVSFDQLIEGIDEVQEEDVRAALDELKNTKIKSVEQVFEIGKKHIKIDSFDPEILREAFLKNVQIKHIKKGLRYIETHDLLNKMDPETAKAIAKQLILQKKKKIEQKTEGIITEP</sequence>
<dbReference type="Proteomes" id="UP000642920">
    <property type="component" value="Unassembled WGS sequence"/>
</dbReference>
<evidence type="ECO:0000313" key="2">
    <source>
        <dbReference type="Proteomes" id="UP000642920"/>
    </source>
</evidence>
<organism evidence="1 2">
    <name type="scientific">Marivirga atlantica</name>
    <dbReference type="NCBI Taxonomy" id="1548457"/>
    <lineage>
        <taxon>Bacteria</taxon>
        <taxon>Pseudomonadati</taxon>
        <taxon>Bacteroidota</taxon>
        <taxon>Cytophagia</taxon>
        <taxon>Cytophagales</taxon>
        <taxon>Marivirgaceae</taxon>
        <taxon>Marivirga</taxon>
    </lineage>
</organism>
<keyword evidence="2" id="KW-1185">Reference proteome</keyword>
<protein>
    <submittedName>
        <fullName evidence="1">Uncharacterized protein</fullName>
    </submittedName>
</protein>
<dbReference type="EMBL" id="JAERQG010000004">
    <property type="protein sequence ID" value="MBL0766819.1"/>
    <property type="molecule type" value="Genomic_DNA"/>
</dbReference>